<dbReference type="InterPro" id="IPR040982">
    <property type="entry name" value="DNA_pol3_finger"/>
</dbReference>
<evidence type="ECO:0000256" key="9">
    <source>
        <dbReference type="ARBA" id="ARBA00022763"/>
    </source>
</evidence>
<organism evidence="15 16">
    <name type="scientific">Devosia ginsengisoli</name>
    <dbReference type="NCBI Taxonomy" id="400770"/>
    <lineage>
        <taxon>Bacteria</taxon>
        <taxon>Pseudomonadati</taxon>
        <taxon>Pseudomonadota</taxon>
        <taxon>Alphaproteobacteria</taxon>
        <taxon>Hyphomicrobiales</taxon>
        <taxon>Devosiaceae</taxon>
        <taxon>Devosia</taxon>
    </lineage>
</organism>
<dbReference type="InterPro" id="IPR004013">
    <property type="entry name" value="PHP_dom"/>
</dbReference>
<dbReference type="AlphaFoldDB" id="A0A5B8LUV8"/>
<dbReference type="CDD" id="cd07434">
    <property type="entry name" value="PHP_PolIIIA_DnaE2"/>
    <property type="match status" value="1"/>
</dbReference>
<name>A0A5B8LUV8_9HYPH</name>
<dbReference type="Pfam" id="PF02811">
    <property type="entry name" value="PHP"/>
    <property type="match status" value="1"/>
</dbReference>
<proteinExistence type="inferred from homology"/>
<evidence type="ECO:0000256" key="8">
    <source>
        <dbReference type="ARBA" id="ARBA00022705"/>
    </source>
</evidence>
<evidence type="ECO:0000256" key="2">
    <source>
        <dbReference type="ARBA" id="ARBA00007391"/>
    </source>
</evidence>
<keyword evidence="16" id="KW-1185">Reference proteome</keyword>
<evidence type="ECO:0000256" key="1">
    <source>
        <dbReference type="ARBA" id="ARBA00004496"/>
    </source>
</evidence>
<evidence type="ECO:0000313" key="16">
    <source>
        <dbReference type="Proteomes" id="UP000315364"/>
    </source>
</evidence>
<evidence type="ECO:0000256" key="4">
    <source>
        <dbReference type="ARBA" id="ARBA00017273"/>
    </source>
</evidence>
<dbReference type="Pfam" id="PF17657">
    <property type="entry name" value="DNA_pol3_finger"/>
    <property type="match status" value="1"/>
</dbReference>
<comment type="catalytic activity">
    <reaction evidence="12 13">
        <text>DNA(n) + a 2'-deoxyribonucleoside 5'-triphosphate = DNA(n+1) + diphosphate</text>
        <dbReference type="Rhea" id="RHEA:22508"/>
        <dbReference type="Rhea" id="RHEA-COMP:17339"/>
        <dbReference type="Rhea" id="RHEA-COMP:17340"/>
        <dbReference type="ChEBI" id="CHEBI:33019"/>
        <dbReference type="ChEBI" id="CHEBI:61560"/>
        <dbReference type="ChEBI" id="CHEBI:173112"/>
        <dbReference type="EC" id="2.7.7.7"/>
    </reaction>
</comment>
<evidence type="ECO:0000313" key="15">
    <source>
        <dbReference type="EMBL" id="QDZ12107.1"/>
    </source>
</evidence>
<dbReference type="KEGG" id="dea:FPZ08_15960"/>
<evidence type="ECO:0000256" key="10">
    <source>
        <dbReference type="ARBA" id="ARBA00022932"/>
    </source>
</evidence>
<dbReference type="EC" id="2.7.7.7" evidence="3 13"/>
<dbReference type="GO" id="GO:0005737">
    <property type="term" value="C:cytoplasm"/>
    <property type="evidence" value="ECO:0007669"/>
    <property type="project" value="UniProtKB-SubCell"/>
</dbReference>
<gene>
    <name evidence="15" type="primary">dnaE</name>
    <name evidence="13" type="synonym">dnaE2</name>
    <name evidence="15" type="ORF">FPZ08_15960</name>
</gene>
<comment type="subcellular location">
    <subcellularLocation>
        <location evidence="1 13">Cytoplasm</location>
    </subcellularLocation>
</comment>
<dbReference type="CDD" id="cd04485">
    <property type="entry name" value="DnaE_OBF"/>
    <property type="match status" value="1"/>
</dbReference>
<keyword evidence="10 13" id="KW-0239">DNA-directed DNA polymerase</keyword>
<protein>
    <recommendedName>
        <fullName evidence="4 13">Error-prone DNA polymerase</fullName>
        <ecNumber evidence="3 13">2.7.7.7</ecNumber>
    </recommendedName>
</protein>
<dbReference type="EMBL" id="CP042304">
    <property type="protein sequence ID" value="QDZ12107.1"/>
    <property type="molecule type" value="Genomic_DNA"/>
</dbReference>
<dbReference type="OrthoDB" id="9803237at2"/>
<dbReference type="NCBIfam" id="NF004225">
    <property type="entry name" value="PRK05672.1"/>
    <property type="match status" value="1"/>
</dbReference>
<dbReference type="Gene3D" id="1.10.150.870">
    <property type="match status" value="1"/>
</dbReference>
<keyword evidence="8 13" id="KW-0235">DNA replication</keyword>
<dbReference type="Pfam" id="PF07733">
    <property type="entry name" value="DNA_pol3_alpha"/>
    <property type="match status" value="1"/>
</dbReference>
<dbReference type="PANTHER" id="PTHR32294:SF4">
    <property type="entry name" value="ERROR-PRONE DNA POLYMERASE"/>
    <property type="match status" value="1"/>
</dbReference>
<evidence type="ECO:0000256" key="12">
    <source>
        <dbReference type="ARBA" id="ARBA00049244"/>
    </source>
</evidence>
<dbReference type="GO" id="GO:0003887">
    <property type="term" value="F:DNA-directed DNA polymerase activity"/>
    <property type="evidence" value="ECO:0007669"/>
    <property type="project" value="UniProtKB-UniRule"/>
</dbReference>
<keyword evidence="9 13" id="KW-0227">DNA damage</keyword>
<reference evidence="15 16" key="1">
    <citation type="submission" date="2019-07" db="EMBL/GenBank/DDBJ databases">
        <title>Full genome sequence of Devosia sp. Gsoil 520.</title>
        <authorList>
            <person name="Im W.-T."/>
        </authorList>
    </citation>
    <scope>NUCLEOTIDE SEQUENCE [LARGE SCALE GENOMIC DNA]</scope>
    <source>
        <strain evidence="15 16">Gsoil 520</strain>
    </source>
</reference>
<evidence type="ECO:0000256" key="7">
    <source>
        <dbReference type="ARBA" id="ARBA00022695"/>
    </source>
</evidence>
<dbReference type="HAMAP" id="MF_01902">
    <property type="entry name" value="DNApol_error_prone"/>
    <property type="match status" value="1"/>
</dbReference>
<evidence type="ECO:0000256" key="6">
    <source>
        <dbReference type="ARBA" id="ARBA00022679"/>
    </source>
</evidence>
<sequence length="1137" mass="127357">MSQVVAFEPRTGSRHRPDQPVAGYAELVSTTNFSFLRSGSHPQEMVAAAMHLGLAAFGVTDRNSFAGVVRGYVTARELKEQFPDFRYLVGVRLCFADGTPDIIAYPTDRVAYGRLCKLLTVGNQRGEKGKPLLYFPDLFGAGSLAQEQGPPENYAQGQLFILMPDESNWGLTAKTLDTLARQAPDRVWLAGTPRFDGQDRARLNRVAELARVHRVKMIASNDVLYHAPDRRMVQDVVTCIREHLTLESAGWRLAANAERHLKPPGEMARLFSDHPEALAETGRFIARIGFSLDQLKYNYPEETIGNGETAQQTLERLTWEGAAKRFPEGVPDDIAATIRTELKLIDEKLYAAYFLTVRDIVRFARYERDILCQGRGSAANSTVCYCLEITEVNPRKANLVFGRFISTERDEPPDIDVDFEHERREEVMQYVYQKYGGKRTGLTANVISYRSKSAMRETAKAFGISDDVINAFNQLNWGWGSSVELGKVRSIGLDPDDPVLAQMFEVIKVLKGFPRHLSQHVGGFVITRDSLESLVPIGKSAMDNRNIIEWNKDDIDALAILKVDVLALGMLTCLQRAFGLMRQHYGQEVKLAELQNEEYAHPERAKPVYEMTHRADTIGVFQIESRAQMSMLPRLQPKVFYDLVIEVAIVRPGPIQGGMVHPYLKRRQGIEKVSYPSKELEAVLHRTLGVPLFQEQAMQIAIVGAGFSAGRADQLRRAMAAWKRTGQIEQFEADFLAGMAKNGYKPEFARSAFDQIKGFAEYGFPESHAASFALLVYASCWLKCHYPDVFACALLNSQPMGFYAASQLVRDAVEHGVEVRPPDINLSGHDSSLEATDWRASDHVWDRHAPMREVIWSKRALRLGLREVEGLAKKDIERIVDLRGARYTSIRDLWLRTGVPIASLEKLARADAFAELGLNRREALWAVKGLMGTHGAELLPLFAATQPALPVPTEEPTRLPLMQLGEEVIHDYATLSLSLKGHPVQFLRPMLDRRGTVRAADLGKVVPGRRIEVAGLVLVRQRPGTASGVIFATLEDETGIANIVIWPKLFEKDEMRRTLLASRLLAVQGKLQKEGLVIHLIAEDMVDLTPQLLDISNGRDIEEIAPPRKGHDRNSLREEEMARRRAYAALPGGRNFH</sequence>
<dbReference type="GO" id="GO:0006260">
    <property type="term" value="P:DNA replication"/>
    <property type="evidence" value="ECO:0007669"/>
    <property type="project" value="UniProtKB-KW"/>
</dbReference>
<dbReference type="InterPro" id="IPR023073">
    <property type="entry name" value="DnaE2"/>
</dbReference>
<comment type="function">
    <text evidence="13">DNA polymerase involved in damage-induced mutagenesis and translesion synthesis (TLS). It is not the major replicative DNA polymerase.</text>
</comment>
<dbReference type="SMART" id="SM00481">
    <property type="entry name" value="POLIIIAc"/>
    <property type="match status" value="1"/>
</dbReference>
<dbReference type="InterPro" id="IPR011708">
    <property type="entry name" value="DNA_pol3_alpha_NTPase_dom"/>
</dbReference>
<keyword evidence="5 13" id="KW-0963">Cytoplasm</keyword>
<evidence type="ECO:0000256" key="11">
    <source>
        <dbReference type="ARBA" id="ARBA00023204"/>
    </source>
</evidence>
<evidence type="ECO:0000259" key="14">
    <source>
        <dbReference type="SMART" id="SM00481"/>
    </source>
</evidence>
<dbReference type="InterPro" id="IPR003141">
    <property type="entry name" value="Pol/His_phosphatase_N"/>
</dbReference>
<evidence type="ECO:0000256" key="3">
    <source>
        <dbReference type="ARBA" id="ARBA00012417"/>
    </source>
</evidence>
<comment type="similarity">
    <text evidence="2 13">Belongs to the DNA polymerase type-C family. DnaE2 subfamily.</text>
</comment>
<dbReference type="GO" id="GO:0006281">
    <property type="term" value="P:DNA repair"/>
    <property type="evidence" value="ECO:0007669"/>
    <property type="project" value="UniProtKB-UniRule"/>
</dbReference>
<dbReference type="Gene3D" id="3.20.20.140">
    <property type="entry name" value="Metal-dependent hydrolases"/>
    <property type="match status" value="1"/>
</dbReference>
<keyword evidence="6 13" id="KW-0808">Transferase</keyword>
<keyword evidence="11 13" id="KW-0234">DNA repair</keyword>
<dbReference type="Proteomes" id="UP000315364">
    <property type="component" value="Chromosome"/>
</dbReference>
<evidence type="ECO:0000256" key="5">
    <source>
        <dbReference type="ARBA" id="ARBA00022490"/>
    </source>
</evidence>
<dbReference type="RefSeq" id="WP_146290919.1">
    <property type="nucleotide sequence ID" value="NZ_CP042304.1"/>
</dbReference>
<keyword evidence="7 13" id="KW-0548">Nucleotidyltransferase</keyword>
<dbReference type="GO" id="GO:0008408">
    <property type="term" value="F:3'-5' exonuclease activity"/>
    <property type="evidence" value="ECO:0007669"/>
    <property type="project" value="InterPro"/>
</dbReference>
<accession>A0A5B8LUV8</accession>
<dbReference type="GO" id="GO:0003676">
    <property type="term" value="F:nucleic acid binding"/>
    <property type="evidence" value="ECO:0007669"/>
    <property type="project" value="InterPro"/>
</dbReference>
<dbReference type="InterPro" id="IPR029460">
    <property type="entry name" value="DNAPol_HHH"/>
</dbReference>
<dbReference type="NCBIfam" id="TIGR00594">
    <property type="entry name" value="polc"/>
    <property type="match status" value="1"/>
</dbReference>
<dbReference type="InterPro" id="IPR004805">
    <property type="entry name" value="DnaE2/DnaE/PolC"/>
</dbReference>
<dbReference type="Pfam" id="PF14579">
    <property type="entry name" value="HHH_6"/>
    <property type="match status" value="1"/>
</dbReference>
<dbReference type="InterPro" id="IPR004365">
    <property type="entry name" value="NA-bd_OB_tRNA"/>
</dbReference>
<evidence type="ECO:0000256" key="13">
    <source>
        <dbReference type="HAMAP-Rule" id="MF_01902"/>
    </source>
</evidence>
<feature type="domain" description="Polymerase/histidinol phosphatase N-terminal" evidence="14">
    <location>
        <begin position="25"/>
        <end position="97"/>
    </location>
</feature>
<dbReference type="PANTHER" id="PTHR32294">
    <property type="entry name" value="DNA POLYMERASE III SUBUNIT ALPHA"/>
    <property type="match status" value="1"/>
</dbReference>
<dbReference type="Pfam" id="PF01336">
    <property type="entry name" value="tRNA_anti-codon"/>
    <property type="match status" value="1"/>
</dbReference>